<organism evidence="2 3">
    <name type="scientific">Salvia divinorum</name>
    <name type="common">Maria pastora</name>
    <name type="synonym">Diviner's sage</name>
    <dbReference type="NCBI Taxonomy" id="28513"/>
    <lineage>
        <taxon>Eukaryota</taxon>
        <taxon>Viridiplantae</taxon>
        <taxon>Streptophyta</taxon>
        <taxon>Embryophyta</taxon>
        <taxon>Tracheophyta</taxon>
        <taxon>Spermatophyta</taxon>
        <taxon>Magnoliopsida</taxon>
        <taxon>eudicotyledons</taxon>
        <taxon>Gunneridae</taxon>
        <taxon>Pentapetalae</taxon>
        <taxon>asterids</taxon>
        <taxon>lamiids</taxon>
        <taxon>Lamiales</taxon>
        <taxon>Lamiaceae</taxon>
        <taxon>Nepetoideae</taxon>
        <taxon>Mentheae</taxon>
        <taxon>Salviinae</taxon>
        <taxon>Salvia</taxon>
        <taxon>Salvia subgen. Calosphace</taxon>
    </lineage>
</organism>
<evidence type="ECO:0000313" key="3">
    <source>
        <dbReference type="Proteomes" id="UP001567538"/>
    </source>
</evidence>
<dbReference type="AlphaFoldDB" id="A0ABD1I6W4"/>
<proteinExistence type="predicted"/>
<keyword evidence="3" id="KW-1185">Reference proteome</keyword>
<gene>
    <name evidence="2" type="ORF">AAHA92_06807</name>
</gene>
<evidence type="ECO:0000313" key="2">
    <source>
        <dbReference type="EMBL" id="KAL1564469.1"/>
    </source>
</evidence>
<feature type="region of interest" description="Disordered" evidence="1">
    <location>
        <begin position="26"/>
        <end position="49"/>
    </location>
</feature>
<sequence>MFRHLHRPPSPSGQSSTLLFFQGLRHRRRHRQSRPGSPLHSPSSNHDKVNDTADLRLLSSLSLSRVLGSSAPPSRFASLATVATSSRHHLGAIAPSSGRRVQGSRSVAASLPSTSSYRRFIATQHRYRRVRHLSLLVRTATPPLLFASPIQLLPLSARGPSCHPSALPKQPDLPAPSSCAGRFLTIEADGLSLHRC</sequence>
<accession>A0ABD1I6W4</accession>
<dbReference type="EMBL" id="JBEAFC010000003">
    <property type="protein sequence ID" value="KAL1564469.1"/>
    <property type="molecule type" value="Genomic_DNA"/>
</dbReference>
<protein>
    <submittedName>
        <fullName evidence="2">Uncharacterized protein</fullName>
    </submittedName>
</protein>
<dbReference type="Proteomes" id="UP001567538">
    <property type="component" value="Unassembled WGS sequence"/>
</dbReference>
<name>A0ABD1I6W4_SALDI</name>
<evidence type="ECO:0000256" key="1">
    <source>
        <dbReference type="SAM" id="MobiDB-lite"/>
    </source>
</evidence>
<comment type="caution">
    <text evidence="2">The sequence shown here is derived from an EMBL/GenBank/DDBJ whole genome shotgun (WGS) entry which is preliminary data.</text>
</comment>
<reference evidence="2 3" key="1">
    <citation type="submission" date="2024-06" db="EMBL/GenBank/DDBJ databases">
        <title>A chromosome level genome sequence of Diviner's sage (Salvia divinorum).</title>
        <authorList>
            <person name="Ford S.A."/>
            <person name="Ro D.-K."/>
            <person name="Ness R.W."/>
            <person name="Phillips M.A."/>
        </authorList>
    </citation>
    <scope>NUCLEOTIDE SEQUENCE [LARGE SCALE GENOMIC DNA]</scope>
    <source>
        <strain evidence="2">SAF-2024a</strain>
        <tissue evidence="2">Leaf</tissue>
    </source>
</reference>